<proteinExistence type="predicted"/>
<feature type="coiled-coil region" evidence="2">
    <location>
        <begin position="86"/>
        <end position="120"/>
    </location>
</feature>
<keyword evidence="2" id="KW-0175">Coiled coil</keyword>
<organism evidence="4 5">
    <name type="scientific">Candidatus Egerieicola faecale</name>
    <dbReference type="NCBI Taxonomy" id="2840774"/>
    <lineage>
        <taxon>Bacteria</taxon>
        <taxon>Bacillati</taxon>
        <taxon>Bacillota</taxon>
        <taxon>Clostridia</taxon>
        <taxon>Eubacteriales</taxon>
        <taxon>Oscillospiraceae</taxon>
        <taxon>Oscillospiraceae incertae sedis</taxon>
        <taxon>Candidatus Egerieicola</taxon>
    </lineage>
</organism>
<name>A0A9D1LKV8_9FIRM</name>
<dbReference type="InterPro" id="IPR000551">
    <property type="entry name" value="MerR-type_HTH_dom"/>
</dbReference>
<reference evidence="4" key="2">
    <citation type="journal article" date="2021" name="PeerJ">
        <title>Extensive microbial diversity within the chicken gut microbiome revealed by metagenomics and culture.</title>
        <authorList>
            <person name="Gilroy R."/>
            <person name="Ravi A."/>
            <person name="Getino M."/>
            <person name="Pursley I."/>
            <person name="Horton D.L."/>
            <person name="Alikhan N.F."/>
            <person name="Baker D."/>
            <person name="Gharbi K."/>
            <person name="Hall N."/>
            <person name="Watson M."/>
            <person name="Adriaenssens E.M."/>
            <person name="Foster-Nyarko E."/>
            <person name="Jarju S."/>
            <person name="Secka A."/>
            <person name="Antonio M."/>
            <person name="Oren A."/>
            <person name="Chaudhuri R.R."/>
            <person name="La Ragione R."/>
            <person name="Hildebrand F."/>
            <person name="Pallen M.J."/>
        </authorList>
    </citation>
    <scope>NUCLEOTIDE SEQUENCE</scope>
    <source>
        <strain evidence="4">4509</strain>
    </source>
</reference>
<evidence type="ECO:0000313" key="5">
    <source>
        <dbReference type="Proteomes" id="UP000824082"/>
    </source>
</evidence>
<reference evidence="4" key="1">
    <citation type="submission" date="2020-10" db="EMBL/GenBank/DDBJ databases">
        <authorList>
            <person name="Gilroy R."/>
        </authorList>
    </citation>
    <scope>NUCLEOTIDE SEQUENCE</scope>
    <source>
        <strain evidence="4">4509</strain>
    </source>
</reference>
<evidence type="ECO:0000256" key="2">
    <source>
        <dbReference type="SAM" id="Coils"/>
    </source>
</evidence>
<dbReference type="Proteomes" id="UP000824082">
    <property type="component" value="Unassembled WGS sequence"/>
</dbReference>
<dbReference type="PANTHER" id="PTHR30204:SF96">
    <property type="entry name" value="CHROMOSOME-ANCHORING PROTEIN RACA"/>
    <property type="match status" value="1"/>
</dbReference>
<sequence>METPNAEKYFTVGEAAKKMGVSVRTLQYYHKIGLLPPSGISEGGRRLYTYRDLVQLHQILSLKHLGFSLQDIKERLPSLDTPEQVAQALEQQAQDTRSKIQELTATLQELEALRTEVLQMQSVDFKKYADIIVNLQMHNDYYWLIKHFDSQTMDYIRRRFDSDSGTAMIQTFTRLQEQTLQLQRQGFPPDSPQGQELAASFWNMIQDFTGGNMELLPKLVELGSFSSADPDWQAKQQQVNAYLEPALEHYLSSLGIDPFQKGEGQ</sequence>
<dbReference type="CDD" id="cd01106">
    <property type="entry name" value="HTH_TipAL-Mta"/>
    <property type="match status" value="1"/>
</dbReference>
<gene>
    <name evidence="4" type="ORF">IAD19_08085</name>
</gene>
<dbReference type="PROSITE" id="PS50937">
    <property type="entry name" value="HTH_MERR_2"/>
    <property type="match status" value="1"/>
</dbReference>
<protein>
    <submittedName>
        <fullName evidence="4">MerR family transcriptional regulator</fullName>
    </submittedName>
</protein>
<dbReference type="GO" id="GO:0003677">
    <property type="term" value="F:DNA binding"/>
    <property type="evidence" value="ECO:0007669"/>
    <property type="project" value="UniProtKB-KW"/>
</dbReference>
<dbReference type="SMART" id="SM00422">
    <property type="entry name" value="HTH_MERR"/>
    <property type="match status" value="1"/>
</dbReference>
<dbReference type="EMBL" id="DVMX01000151">
    <property type="protein sequence ID" value="HIU42491.1"/>
    <property type="molecule type" value="Genomic_DNA"/>
</dbReference>
<dbReference type="Pfam" id="PF13411">
    <property type="entry name" value="MerR_1"/>
    <property type="match status" value="1"/>
</dbReference>
<dbReference type="AlphaFoldDB" id="A0A9D1LKV8"/>
<feature type="domain" description="HTH merR-type" evidence="3">
    <location>
        <begin position="9"/>
        <end position="78"/>
    </location>
</feature>
<comment type="caution">
    <text evidence="4">The sequence shown here is derived from an EMBL/GenBank/DDBJ whole genome shotgun (WGS) entry which is preliminary data.</text>
</comment>
<accession>A0A9D1LKV8</accession>
<dbReference type="SUPFAM" id="SSF46955">
    <property type="entry name" value="Putative DNA-binding domain"/>
    <property type="match status" value="1"/>
</dbReference>
<dbReference type="GO" id="GO:0003700">
    <property type="term" value="F:DNA-binding transcription factor activity"/>
    <property type="evidence" value="ECO:0007669"/>
    <property type="project" value="InterPro"/>
</dbReference>
<evidence type="ECO:0000256" key="1">
    <source>
        <dbReference type="ARBA" id="ARBA00023125"/>
    </source>
</evidence>
<dbReference type="PANTHER" id="PTHR30204">
    <property type="entry name" value="REDOX-CYCLING DRUG-SENSING TRANSCRIPTIONAL ACTIVATOR SOXR"/>
    <property type="match status" value="1"/>
</dbReference>
<dbReference type="Gene3D" id="1.10.1660.10">
    <property type="match status" value="1"/>
</dbReference>
<evidence type="ECO:0000259" key="3">
    <source>
        <dbReference type="PROSITE" id="PS50937"/>
    </source>
</evidence>
<dbReference type="InterPro" id="IPR047057">
    <property type="entry name" value="MerR_fam"/>
</dbReference>
<evidence type="ECO:0000313" key="4">
    <source>
        <dbReference type="EMBL" id="HIU42491.1"/>
    </source>
</evidence>
<dbReference type="InterPro" id="IPR009061">
    <property type="entry name" value="DNA-bd_dom_put_sf"/>
</dbReference>
<keyword evidence="1" id="KW-0238">DNA-binding</keyword>
<dbReference type="PRINTS" id="PR00040">
    <property type="entry name" value="HTHMERR"/>
</dbReference>